<accession>A0A2A7BXJ8</accession>
<dbReference type="Proteomes" id="UP000220111">
    <property type="component" value="Unassembled WGS sequence"/>
</dbReference>
<dbReference type="Gene3D" id="3.40.50.2000">
    <property type="entry name" value="Glycogen Phosphorylase B"/>
    <property type="match status" value="2"/>
</dbReference>
<feature type="domain" description="Glycosyl transferase family 1" evidence="1">
    <location>
        <begin position="219"/>
        <end position="396"/>
    </location>
</feature>
<dbReference type="CDD" id="cd03801">
    <property type="entry name" value="GT4_PimA-like"/>
    <property type="match status" value="1"/>
</dbReference>
<dbReference type="PANTHER" id="PTHR45947">
    <property type="entry name" value="SULFOQUINOVOSYL TRANSFERASE SQD2"/>
    <property type="match status" value="1"/>
</dbReference>
<dbReference type="Pfam" id="PF00534">
    <property type="entry name" value="Glycos_transf_1"/>
    <property type="match status" value="1"/>
</dbReference>
<dbReference type="AlphaFoldDB" id="A0A2A7BXJ8"/>
<evidence type="ECO:0000313" key="3">
    <source>
        <dbReference type="Proteomes" id="UP000220111"/>
    </source>
</evidence>
<gene>
    <name evidence="2" type="ORF">COO17_02585</name>
</gene>
<protein>
    <submittedName>
        <fullName evidence="2">Glycosyl transferase family 1</fullName>
    </submittedName>
</protein>
<keyword evidence="2" id="KW-0808">Transferase</keyword>
<comment type="caution">
    <text evidence="2">The sequence shown here is derived from an EMBL/GenBank/DDBJ whole genome shotgun (WGS) entry which is preliminary data.</text>
</comment>
<name>A0A2A7BXJ8_9BACI</name>
<evidence type="ECO:0000259" key="1">
    <source>
        <dbReference type="Pfam" id="PF00534"/>
    </source>
</evidence>
<proteinExistence type="predicted"/>
<dbReference type="RefSeq" id="WP_048560312.1">
    <property type="nucleotide sequence ID" value="NZ_CP133557.1"/>
</dbReference>
<organism evidence="2 3">
    <name type="scientific">Bacillus wiedmannii</name>
    <dbReference type="NCBI Taxonomy" id="1890302"/>
    <lineage>
        <taxon>Bacteria</taxon>
        <taxon>Bacillati</taxon>
        <taxon>Bacillota</taxon>
        <taxon>Bacilli</taxon>
        <taxon>Bacillales</taxon>
        <taxon>Bacillaceae</taxon>
        <taxon>Bacillus</taxon>
        <taxon>Bacillus cereus group</taxon>
    </lineage>
</organism>
<dbReference type="GO" id="GO:0016757">
    <property type="term" value="F:glycosyltransferase activity"/>
    <property type="evidence" value="ECO:0007669"/>
    <property type="project" value="InterPro"/>
</dbReference>
<dbReference type="InterPro" id="IPR050194">
    <property type="entry name" value="Glycosyltransferase_grp1"/>
</dbReference>
<dbReference type="PANTHER" id="PTHR45947:SF3">
    <property type="entry name" value="SULFOQUINOVOSYL TRANSFERASE SQD2"/>
    <property type="match status" value="1"/>
</dbReference>
<dbReference type="EMBL" id="NVPQ01000006">
    <property type="protein sequence ID" value="PDY43115.1"/>
    <property type="molecule type" value="Genomic_DNA"/>
</dbReference>
<dbReference type="SUPFAM" id="SSF53756">
    <property type="entry name" value="UDP-Glycosyltransferase/glycogen phosphorylase"/>
    <property type="match status" value="1"/>
</dbReference>
<reference evidence="2 3" key="1">
    <citation type="submission" date="2017-09" db="EMBL/GenBank/DDBJ databases">
        <title>Large-scale bioinformatics analysis of Bacillus genomes uncovers conserved roles of natural products in bacterial physiology.</title>
        <authorList>
            <consortium name="Agbiome Team Llc"/>
            <person name="Bleich R.M."/>
            <person name="Grubbs K.J."/>
            <person name="Santa Maria K.C."/>
            <person name="Allen S.E."/>
            <person name="Farag S."/>
            <person name="Shank E.A."/>
            <person name="Bowers A."/>
        </authorList>
    </citation>
    <scope>NUCLEOTIDE SEQUENCE [LARGE SCALE GENOMIC DNA]</scope>
    <source>
        <strain evidence="2 3">AFS098222</strain>
    </source>
</reference>
<sequence length="419" mass="48426">MKILWLTNIPLPEVSLLLNEEVLPFGGWLINASTTLSSTDGVLLSVASPNNRINDVKLLRGDKIEYYIFPSVNSSDVNEIRNNQYLEKVIEECKPDIVHIFGTEFTHTLSMINVCQKKDIKTVISIQGLVSIYAKHYTLSLPVKVQNRYTFRDLLKRDNIKKQQRGFIKRGKFEIEALRKVRHVMGRTTWDKACSTQINPDVIYHHCDETLREEFYKHRWNIEKIERNSIFLSQGSYPIKGLHFMIEAMHLILKRFPNTKLYIGGMDITKSETLKEKMKISSYGKYIKELIRKYNLQDKIIFTGLLNEKQMCARYLRSNVFVCPSSIENSPNSLGEAMILGVPCVASDVGGVSDMLKHKEEGFVYQTDAPYMLAHYVCEIFENEKLALDFSYNSRAHALKTHDPVKNVKRLIDIYEDIL</sequence>
<dbReference type="InterPro" id="IPR001296">
    <property type="entry name" value="Glyco_trans_1"/>
</dbReference>
<evidence type="ECO:0000313" key="2">
    <source>
        <dbReference type="EMBL" id="PDY43115.1"/>
    </source>
</evidence>